<dbReference type="InterPro" id="IPR038071">
    <property type="entry name" value="UROD/MetE-like_sf"/>
</dbReference>
<dbReference type="NCBIfam" id="NF004889">
    <property type="entry name" value="PRK06252.1"/>
    <property type="match status" value="1"/>
</dbReference>
<proteinExistence type="predicted"/>
<dbReference type="SUPFAM" id="SSF51726">
    <property type="entry name" value="UROD/MetE-like"/>
    <property type="match status" value="1"/>
</dbReference>
<dbReference type="Proteomes" id="UP000579281">
    <property type="component" value="Unassembled WGS sequence"/>
</dbReference>
<dbReference type="RefSeq" id="WP_184313123.1">
    <property type="nucleotide sequence ID" value="NZ_JACHEN010000041.1"/>
</dbReference>
<protein>
    <submittedName>
        <fullName evidence="2">[methyl-Co(III) methanol-specific corrinoid protein]:coenzyme M methyltransferase</fullName>
        <ecNumber evidence="2">2.1.1.246</ecNumber>
    </submittedName>
</protein>
<dbReference type="InterPro" id="IPR000257">
    <property type="entry name" value="Uroporphyrinogen_deCOase"/>
</dbReference>
<dbReference type="GO" id="GO:0032259">
    <property type="term" value="P:methylation"/>
    <property type="evidence" value="ECO:0007669"/>
    <property type="project" value="UniProtKB-KW"/>
</dbReference>
<feature type="domain" description="Uroporphyrinogen decarboxylase (URO-D)" evidence="1">
    <location>
        <begin position="2"/>
        <end position="330"/>
    </location>
</feature>
<dbReference type="GO" id="GO:1990088">
    <property type="term" value="F:[methyl-Co(III) methanol-specific corrinoid protein]:coenzyme M methyltransferase"/>
    <property type="evidence" value="ECO:0007669"/>
    <property type="project" value="UniProtKB-EC"/>
</dbReference>
<evidence type="ECO:0000313" key="3">
    <source>
        <dbReference type="Proteomes" id="UP000579281"/>
    </source>
</evidence>
<name>A0A841KYJ5_9FIRM</name>
<keyword evidence="2" id="KW-0808">Transferase</keyword>
<dbReference type="InterPro" id="IPR052024">
    <property type="entry name" value="Methanogen_methyltrans"/>
</dbReference>
<evidence type="ECO:0000259" key="1">
    <source>
        <dbReference type="Pfam" id="PF01208"/>
    </source>
</evidence>
<reference evidence="2 3" key="1">
    <citation type="submission" date="2020-08" db="EMBL/GenBank/DDBJ databases">
        <title>Genomic Encyclopedia of Type Strains, Phase IV (KMG-IV): sequencing the most valuable type-strain genomes for metagenomic binning, comparative biology and taxonomic classification.</title>
        <authorList>
            <person name="Goeker M."/>
        </authorList>
    </citation>
    <scope>NUCLEOTIDE SEQUENCE [LARGE SCALE GENOMIC DNA]</scope>
    <source>
        <strain evidence="2 3">DSM 103526</strain>
    </source>
</reference>
<comment type="caution">
    <text evidence="2">The sequence shown here is derived from an EMBL/GenBank/DDBJ whole genome shotgun (WGS) entry which is preliminary data.</text>
</comment>
<dbReference type="Gene3D" id="3.20.20.210">
    <property type="match status" value="1"/>
</dbReference>
<dbReference type="EMBL" id="JACHEN010000041">
    <property type="protein sequence ID" value="MBB6218551.1"/>
    <property type="molecule type" value="Genomic_DNA"/>
</dbReference>
<evidence type="ECO:0000313" key="2">
    <source>
        <dbReference type="EMBL" id="MBB6218551.1"/>
    </source>
</evidence>
<keyword evidence="2" id="KW-0489">Methyltransferase</keyword>
<accession>A0A841KYJ5</accession>
<dbReference type="GO" id="GO:0006779">
    <property type="term" value="P:porphyrin-containing compound biosynthetic process"/>
    <property type="evidence" value="ECO:0007669"/>
    <property type="project" value="InterPro"/>
</dbReference>
<dbReference type="EC" id="2.1.1.246" evidence="2"/>
<sequence>MTEKERLLKVLKGEAVDRPPVICPGGMMNASVTEVLADIQENHNINLDAMVEAARAVHEITGFENYGVPFDMTVESEPLGAKIDLGDKLVEPRVTKYNHHSIEDIIQNYKVNPRDAHRMGITIQAIEKLRNDEIPVIGNITGHISTATSVIDPLTALKMLKKDPDNIYRFFQFIHDYSKEYAVEMIRAGADVIAISDPTATGEILGAKNFEKFAIPFYKDMIATIHQFDIPVIIHICGNANNIIDSLNGAGVDAVSFDSIVNMRFAKSKLATRLMGNINTQLLHTGEQGKIESITQNCIDSGVDIVSPACGLSMATPVGNLRTMTDFVKRGI</sequence>
<dbReference type="Pfam" id="PF01208">
    <property type="entry name" value="URO-D"/>
    <property type="match status" value="1"/>
</dbReference>
<dbReference type="AlphaFoldDB" id="A0A841KYJ5"/>
<gene>
    <name evidence="2" type="ORF">HNQ80_004725</name>
</gene>
<dbReference type="GO" id="GO:0004853">
    <property type="term" value="F:uroporphyrinogen decarboxylase activity"/>
    <property type="evidence" value="ECO:0007669"/>
    <property type="project" value="InterPro"/>
</dbReference>
<keyword evidence="3" id="KW-1185">Reference proteome</keyword>
<organism evidence="2 3">
    <name type="scientific">Anaerosolibacter carboniphilus</name>
    <dbReference type="NCBI Taxonomy" id="1417629"/>
    <lineage>
        <taxon>Bacteria</taxon>
        <taxon>Bacillati</taxon>
        <taxon>Bacillota</taxon>
        <taxon>Clostridia</taxon>
        <taxon>Peptostreptococcales</taxon>
        <taxon>Thermotaleaceae</taxon>
        <taxon>Anaerosolibacter</taxon>
    </lineage>
</organism>
<dbReference type="PANTHER" id="PTHR47099:SF1">
    <property type="entry name" value="METHYLCOBAMIDE:COM METHYLTRANSFERASE MTBA"/>
    <property type="match status" value="1"/>
</dbReference>
<dbReference type="PANTHER" id="PTHR47099">
    <property type="entry name" value="METHYLCOBAMIDE:COM METHYLTRANSFERASE MTBA"/>
    <property type="match status" value="1"/>
</dbReference>